<keyword evidence="3" id="KW-0863">Zinc-finger</keyword>
<dbReference type="PROSITE" id="PS51036">
    <property type="entry name" value="ZF_A20"/>
    <property type="match status" value="1"/>
</dbReference>
<dbReference type="EMBL" id="JAKUCV010005122">
    <property type="protein sequence ID" value="KAJ4832495.1"/>
    <property type="molecule type" value="Genomic_DNA"/>
</dbReference>
<feature type="domain" description="A20-type" evidence="6">
    <location>
        <begin position="4"/>
        <end position="38"/>
    </location>
</feature>
<dbReference type="SUPFAM" id="SSF57716">
    <property type="entry name" value="Glucocorticoid receptor-like (DNA-binding domain)"/>
    <property type="match status" value="1"/>
</dbReference>
<dbReference type="GO" id="GO:0003677">
    <property type="term" value="F:DNA binding"/>
    <property type="evidence" value="ECO:0007669"/>
    <property type="project" value="InterPro"/>
</dbReference>
<organism evidence="7 8">
    <name type="scientific">Turnera subulata</name>
    <dbReference type="NCBI Taxonomy" id="218843"/>
    <lineage>
        <taxon>Eukaryota</taxon>
        <taxon>Viridiplantae</taxon>
        <taxon>Streptophyta</taxon>
        <taxon>Embryophyta</taxon>
        <taxon>Tracheophyta</taxon>
        <taxon>Spermatophyta</taxon>
        <taxon>Magnoliopsida</taxon>
        <taxon>eudicotyledons</taxon>
        <taxon>Gunneridae</taxon>
        <taxon>Pentapetalae</taxon>
        <taxon>rosids</taxon>
        <taxon>fabids</taxon>
        <taxon>Malpighiales</taxon>
        <taxon>Passifloraceae</taxon>
        <taxon>Turnera</taxon>
    </lineage>
</organism>
<evidence type="ECO:0000256" key="1">
    <source>
        <dbReference type="ARBA" id="ARBA00003732"/>
    </source>
</evidence>
<name>A0A9Q0FJA2_9ROSI</name>
<feature type="compositionally biased region" description="Basic and acidic residues" evidence="5">
    <location>
        <begin position="48"/>
        <end position="57"/>
    </location>
</feature>
<proteinExistence type="predicted"/>
<dbReference type="AlphaFoldDB" id="A0A9Q0FJA2"/>
<evidence type="ECO:0000313" key="8">
    <source>
        <dbReference type="Proteomes" id="UP001141552"/>
    </source>
</evidence>
<sequence length="104" mass="11118">MGSENTPPICAGGCGFYGSAENRNLCSKCYKNHLLKELIPKASSAPDKTADSAEKITKSTTPAAVSSSSSSSGFDRVQLPLRESLLRDAPLPQRALLQLRFQGF</sequence>
<dbReference type="Proteomes" id="UP001141552">
    <property type="component" value="Unassembled WGS sequence"/>
</dbReference>
<dbReference type="Pfam" id="PF01754">
    <property type="entry name" value="zf-A20"/>
    <property type="match status" value="1"/>
</dbReference>
<reference evidence="7" key="2">
    <citation type="journal article" date="2023" name="Plants (Basel)">
        <title>Annotation of the Turnera subulata (Passifloraceae) Draft Genome Reveals the S-Locus Evolved after the Divergence of Turneroideae from Passifloroideae in a Stepwise Manner.</title>
        <authorList>
            <person name="Henning P.M."/>
            <person name="Roalson E.H."/>
            <person name="Mir W."/>
            <person name="McCubbin A.G."/>
            <person name="Shore J.S."/>
        </authorList>
    </citation>
    <scope>NUCLEOTIDE SEQUENCE</scope>
    <source>
        <strain evidence="7">F60SS</strain>
    </source>
</reference>
<evidence type="ECO:0000256" key="4">
    <source>
        <dbReference type="ARBA" id="ARBA00022833"/>
    </source>
</evidence>
<dbReference type="InterPro" id="IPR002653">
    <property type="entry name" value="Znf_A20"/>
</dbReference>
<keyword evidence="8" id="KW-1185">Reference proteome</keyword>
<evidence type="ECO:0000259" key="6">
    <source>
        <dbReference type="PROSITE" id="PS51036"/>
    </source>
</evidence>
<reference evidence="7" key="1">
    <citation type="submission" date="2022-02" db="EMBL/GenBank/DDBJ databases">
        <authorList>
            <person name="Henning P.M."/>
            <person name="McCubbin A.G."/>
            <person name="Shore J.S."/>
        </authorList>
    </citation>
    <scope>NUCLEOTIDE SEQUENCE</scope>
    <source>
        <strain evidence="7">F60SS</strain>
        <tissue evidence="7">Leaves</tissue>
    </source>
</reference>
<evidence type="ECO:0000313" key="7">
    <source>
        <dbReference type="EMBL" id="KAJ4832495.1"/>
    </source>
</evidence>
<dbReference type="SMART" id="SM00259">
    <property type="entry name" value="ZnF_A20"/>
    <property type="match status" value="1"/>
</dbReference>
<evidence type="ECO:0000256" key="3">
    <source>
        <dbReference type="ARBA" id="ARBA00022771"/>
    </source>
</evidence>
<comment type="function">
    <text evidence="1">May be involved in environmental stress response.</text>
</comment>
<accession>A0A9Q0FJA2</accession>
<dbReference type="OrthoDB" id="428577at2759"/>
<dbReference type="GO" id="GO:0008270">
    <property type="term" value="F:zinc ion binding"/>
    <property type="evidence" value="ECO:0007669"/>
    <property type="project" value="UniProtKB-KW"/>
</dbReference>
<feature type="region of interest" description="Disordered" evidence="5">
    <location>
        <begin position="41"/>
        <end position="75"/>
    </location>
</feature>
<protein>
    <recommendedName>
        <fullName evidence="6">A20-type domain-containing protein</fullName>
    </recommendedName>
</protein>
<keyword evidence="2" id="KW-0479">Metal-binding</keyword>
<evidence type="ECO:0000256" key="5">
    <source>
        <dbReference type="SAM" id="MobiDB-lite"/>
    </source>
</evidence>
<keyword evidence="4" id="KW-0862">Zinc</keyword>
<gene>
    <name evidence="7" type="ORF">Tsubulata_000043</name>
</gene>
<dbReference type="Gene3D" id="1.20.5.4770">
    <property type="match status" value="1"/>
</dbReference>
<evidence type="ECO:0000256" key="2">
    <source>
        <dbReference type="ARBA" id="ARBA00022723"/>
    </source>
</evidence>
<comment type="caution">
    <text evidence="7">The sequence shown here is derived from an EMBL/GenBank/DDBJ whole genome shotgun (WGS) entry which is preliminary data.</text>
</comment>